<protein>
    <recommendedName>
        <fullName evidence="2">Macro domain-containing protein</fullName>
    </recommendedName>
</protein>
<comment type="caution">
    <text evidence="3">The sequence shown here is derived from an EMBL/GenBank/DDBJ whole genome shotgun (WGS) entry which is preliminary data.</text>
</comment>
<gene>
    <name evidence="3" type="ORF">ECRASSUSDP1_LOCUS21990</name>
</gene>
<dbReference type="InterPro" id="IPR002589">
    <property type="entry name" value="Macro_dom"/>
</dbReference>
<dbReference type="Proteomes" id="UP001295684">
    <property type="component" value="Unassembled WGS sequence"/>
</dbReference>
<sequence length="424" mass="49213">MLKYIQELNQQIQDYICDFRSFGKMDSKQDSQKSFATKSLNYLNNLQVQSKNKIIKQSMTFLSKTRSDLNSKSQRFITELANISSEFTKINQEKFDQIKSFLQTHETLTQERCSLTSEITQFTHKMTSKYTSALSHHSKTLSKITSKLSILHYIHHSHLQDEEMWEGFWEDCELRRRKEEEGEGVDWEGCRVVVKKVTDVSEESGSGLVVPMCKRANLGYLANEFGNVKVKAGEEFDKACEIYVKEHESLAKGDAVVLPSGGLRFDKIIAAHCPEYVRDQNKGNIVYFLKRTIERVLCLSTIYQLKSIVIPSFCSEVSKIPIELYSCIVIKTVKDYINAYSNIMEGKTVTICYSKLSDQEYFTDAINNEDLQFPEIDFDQQYYESEKEERLTSELESQQKIIAKMQRENNELKEENSMNNYIIF</sequence>
<feature type="domain" description="Macro" evidence="2">
    <location>
        <begin position="228"/>
        <end position="323"/>
    </location>
</feature>
<evidence type="ECO:0000313" key="3">
    <source>
        <dbReference type="EMBL" id="CAI2380554.1"/>
    </source>
</evidence>
<name>A0AAD2D4A2_EUPCR</name>
<dbReference type="Pfam" id="PF01661">
    <property type="entry name" value="Macro"/>
    <property type="match status" value="1"/>
</dbReference>
<dbReference type="AlphaFoldDB" id="A0AAD2D4A2"/>
<organism evidence="3 4">
    <name type="scientific">Euplotes crassus</name>
    <dbReference type="NCBI Taxonomy" id="5936"/>
    <lineage>
        <taxon>Eukaryota</taxon>
        <taxon>Sar</taxon>
        <taxon>Alveolata</taxon>
        <taxon>Ciliophora</taxon>
        <taxon>Intramacronucleata</taxon>
        <taxon>Spirotrichea</taxon>
        <taxon>Hypotrichia</taxon>
        <taxon>Euplotida</taxon>
        <taxon>Euplotidae</taxon>
        <taxon>Moneuplotes</taxon>
    </lineage>
</organism>
<keyword evidence="1" id="KW-0175">Coiled coil</keyword>
<evidence type="ECO:0000256" key="1">
    <source>
        <dbReference type="SAM" id="Coils"/>
    </source>
</evidence>
<dbReference type="InterPro" id="IPR043472">
    <property type="entry name" value="Macro_dom-like"/>
</dbReference>
<proteinExistence type="predicted"/>
<keyword evidence="4" id="KW-1185">Reference proteome</keyword>
<feature type="coiled-coil region" evidence="1">
    <location>
        <begin position="388"/>
        <end position="415"/>
    </location>
</feature>
<reference evidence="3" key="1">
    <citation type="submission" date="2023-07" db="EMBL/GenBank/DDBJ databases">
        <authorList>
            <consortium name="AG Swart"/>
            <person name="Singh M."/>
            <person name="Singh A."/>
            <person name="Seah K."/>
            <person name="Emmerich C."/>
        </authorList>
    </citation>
    <scope>NUCLEOTIDE SEQUENCE</scope>
    <source>
        <strain evidence="3">DP1</strain>
    </source>
</reference>
<dbReference type="SUPFAM" id="SSF52949">
    <property type="entry name" value="Macro domain-like"/>
    <property type="match status" value="1"/>
</dbReference>
<dbReference type="Gene3D" id="3.40.220.10">
    <property type="entry name" value="Leucine Aminopeptidase, subunit E, domain 1"/>
    <property type="match status" value="1"/>
</dbReference>
<evidence type="ECO:0000259" key="2">
    <source>
        <dbReference type="Pfam" id="PF01661"/>
    </source>
</evidence>
<dbReference type="EMBL" id="CAMPGE010022515">
    <property type="protein sequence ID" value="CAI2380554.1"/>
    <property type="molecule type" value="Genomic_DNA"/>
</dbReference>
<accession>A0AAD2D4A2</accession>
<evidence type="ECO:0000313" key="4">
    <source>
        <dbReference type="Proteomes" id="UP001295684"/>
    </source>
</evidence>